<keyword evidence="3" id="KW-1185">Reference proteome</keyword>
<sequence length="120" mass="14322">MEYNVISVRPFIGARDFEQSRNFYRDLGFTEITLTPMMSLFQNKNAGFYLQDAYVKDWIDNTMVFLEVENLDQVYRDLLGLNLETKYPQVRLVPIRVENWGRECFLHDPSGILWHFGEFK</sequence>
<dbReference type="OrthoDB" id="674527at2"/>
<dbReference type="InterPro" id="IPR029068">
    <property type="entry name" value="Glyas_Bleomycin-R_OHBP_Dase"/>
</dbReference>
<name>A0A2T0U4J8_9SPHI</name>
<dbReference type="RefSeq" id="WP_106293247.1">
    <property type="nucleotide sequence ID" value="NZ_PVTH01000005.1"/>
</dbReference>
<dbReference type="InterPro" id="IPR004360">
    <property type="entry name" value="Glyas_Fos-R_dOase_dom"/>
</dbReference>
<dbReference type="GO" id="GO:0016829">
    <property type="term" value="F:lyase activity"/>
    <property type="evidence" value="ECO:0007669"/>
    <property type="project" value="UniProtKB-KW"/>
</dbReference>
<keyword evidence="2" id="KW-0456">Lyase</keyword>
<keyword evidence="2" id="KW-0223">Dioxygenase</keyword>
<evidence type="ECO:0000259" key="1">
    <source>
        <dbReference type="Pfam" id="PF00903"/>
    </source>
</evidence>
<dbReference type="Pfam" id="PF00903">
    <property type="entry name" value="Glyoxalase"/>
    <property type="match status" value="1"/>
</dbReference>
<keyword evidence="2" id="KW-0560">Oxidoreductase</keyword>
<dbReference type="SUPFAM" id="SSF54593">
    <property type="entry name" value="Glyoxalase/Bleomycin resistance protein/Dihydroxybiphenyl dioxygenase"/>
    <property type="match status" value="1"/>
</dbReference>
<feature type="domain" description="Glyoxalase/fosfomycin resistance/dioxygenase" evidence="1">
    <location>
        <begin position="12"/>
        <end position="116"/>
    </location>
</feature>
<evidence type="ECO:0000313" key="2">
    <source>
        <dbReference type="EMBL" id="PRY52849.1"/>
    </source>
</evidence>
<dbReference type="EMBL" id="PVTH01000005">
    <property type="protein sequence ID" value="PRY52849.1"/>
    <property type="molecule type" value="Genomic_DNA"/>
</dbReference>
<evidence type="ECO:0000313" key="3">
    <source>
        <dbReference type="Proteomes" id="UP000238034"/>
    </source>
</evidence>
<accession>A0A2T0U4J8</accession>
<organism evidence="2 3">
    <name type="scientific">Arcticibacter pallidicorallinus</name>
    <dbReference type="NCBI Taxonomy" id="1259464"/>
    <lineage>
        <taxon>Bacteria</taxon>
        <taxon>Pseudomonadati</taxon>
        <taxon>Bacteroidota</taxon>
        <taxon>Sphingobacteriia</taxon>
        <taxon>Sphingobacteriales</taxon>
        <taxon>Sphingobacteriaceae</taxon>
        <taxon>Arcticibacter</taxon>
    </lineage>
</organism>
<dbReference type="Gene3D" id="3.10.180.10">
    <property type="entry name" value="2,3-Dihydroxybiphenyl 1,2-Dioxygenase, domain 1"/>
    <property type="match status" value="1"/>
</dbReference>
<comment type="caution">
    <text evidence="2">The sequence shown here is derived from an EMBL/GenBank/DDBJ whole genome shotgun (WGS) entry which is preliminary data.</text>
</comment>
<gene>
    <name evidence="2" type="ORF">B0I27_105319</name>
</gene>
<proteinExistence type="predicted"/>
<dbReference type="Proteomes" id="UP000238034">
    <property type="component" value="Unassembled WGS sequence"/>
</dbReference>
<dbReference type="GO" id="GO:0051213">
    <property type="term" value="F:dioxygenase activity"/>
    <property type="evidence" value="ECO:0007669"/>
    <property type="project" value="UniProtKB-KW"/>
</dbReference>
<protein>
    <submittedName>
        <fullName evidence="2">Catechol 2,3-dioxygenase-like lactoylglutathione lyase family enzyme</fullName>
    </submittedName>
</protein>
<reference evidence="2 3" key="1">
    <citation type="submission" date="2018-03" db="EMBL/GenBank/DDBJ databases">
        <title>Genomic Encyclopedia of Type Strains, Phase III (KMG-III): the genomes of soil and plant-associated and newly described type strains.</title>
        <authorList>
            <person name="Whitman W."/>
        </authorList>
    </citation>
    <scope>NUCLEOTIDE SEQUENCE [LARGE SCALE GENOMIC DNA]</scope>
    <source>
        <strain evidence="2 3">CGMCC 1.9313</strain>
    </source>
</reference>
<dbReference type="AlphaFoldDB" id="A0A2T0U4J8"/>